<accession>A0A0F5FEB9</accession>
<name>A0A0F5FEB9_9HYPH</name>
<dbReference type="InterPro" id="IPR011006">
    <property type="entry name" value="CheY-like_superfamily"/>
</dbReference>
<proteinExistence type="predicted"/>
<dbReference type="RefSeq" id="WP_046105287.1">
    <property type="nucleotide sequence ID" value="NZ_JZEY01000061.1"/>
</dbReference>
<gene>
    <name evidence="1" type="ORF">VE26_10660</name>
</gene>
<evidence type="ECO:0000313" key="2">
    <source>
        <dbReference type="Proteomes" id="UP000033649"/>
    </source>
</evidence>
<comment type="caution">
    <text evidence="1">The sequence shown here is derived from an EMBL/GenBank/DDBJ whole genome shotgun (WGS) entry which is preliminary data.</text>
</comment>
<dbReference type="Gene3D" id="3.40.50.2300">
    <property type="match status" value="1"/>
</dbReference>
<dbReference type="Proteomes" id="UP000033649">
    <property type="component" value="Unassembled WGS sequence"/>
</dbReference>
<dbReference type="AlphaFoldDB" id="A0A0F5FEB9"/>
<evidence type="ECO:0008006" key="3">
    <source>
        <dbReference type="Google" id="ProtNLM"/>
    </source>
</evidence>
<evidence type="ECO:0000313" key="1">
    <source>
        <dbReference type="EMBL" id="KKB07259.1"/>
    </source>
</evidence>
<dbReference type="SUPFAM" id="SSF52172">
    <property type="entry name" value="CheY-like"/>
    <property type="match status" value="1"/>
</dbReference>
<keyword evidence="2" id="KW-1185">Reference proteome</keyword>
<protein>
    <recommendedName>
        <fullName evidence="3">Response regulatory domain-containing protein</fullName>
    </recommendedName>
</protein>
<organism evidence="1 2">
    <name type="scientific">Devosia chinhatensis</name>
    <dbReference type="NCBI Taxonomy" id="429727"/>
    <lineage>
        <taxon>Bacteria</taxon>
        <taxon>Pseudomonadati</taxon>
        <taxon>Pseudomonadota</taxon>
        <taxon>Alphaproteobacteria</taxon>
        <taxon>Hyphomicrobiales</taxon>
        <taxon>Devosiaceae</taxon>
        <taxon>Devosia</taxon>
    </lineage>
</organism>
<dbReference type="PATRIC" id="fig|429727.3.peg.2193"/>
<reference evidence="1 2" key="1">
    <citation type="submission" date="2015-03" db="EMBL/GenBank/DDBJ databases">
        <authorList>
            <person name="Hassan Y."/>
            <person name="Lepp D."/>
            <person name="Li X.-Z."/>
            <person name="Zhou T."/>
        </authorList>
    </citation>
    <scope>NUCLEOTIDE SEQUENCE [LARGE SCALE GENOMIC DNA]</scope>
    <source>
        <strain evidence="1 2">IPL18</strain>
    </source>
</reference>
<dbReference type="OrthoDB" id="7960398at2"/>
<sequence length="144" mass="15398">MSEPGFIALVDDDDHSAYLLTRMMAAHGAPAISHFGTAALGEGQIAAMLQDPLANWPGLVIIDLKSHSSANLEFLERNQALFRQKGIPIAVMSPPLSAAGCEALTAAGAAGIFFRHAELDAYRREAAAIVTFWARHQRLDAIGM</sequence>
<dbReference type="EMBL" id="JZEY01000061">
    <property type="protein sequence ID" value="KKB07259.1"/>
    <property type="molecule type" value="Genomic_DNA"/>
</dbReference>